<feature type="compositionally biased region" description="Polar residues" evidence="1">
    <location>
        <begin position="607"/>
        <end position="618"/>
    </location>
</feature>
<feature type="region of interest" description="Disordered" evidence="1">
    <location>
        <begin position="335"/>
        <end position="366"/>
    </location>
</feature>
<feature type="compositionally biased region" description="Polar residues" evidence="1">
    <location>
        <begin position="356"/>
        <end position="365"/>
    </location>
</feature>
<dbReference type="EMBL" id="HBGU01048322">
    <property type="protein sequence ID" value="CAD9487308.1"/>
    <property type="molecule type" value="Transcribed_RNA"/>
</dbReference>
<evidence type="ECO:0000313" key="2">
    <source>
        <dbReference type="EMBL" id="CAD9487308.1"/>
    </source>
</evidence>
<dbReference type="GO" id="GO:0003676">
    <property type="term" value="F:nucleic acid binding"/>
    <property type="evidence" value="ECO:0007669"/>
    <property type="project" value="InterPro"/>
</dbReference>
<dbReference type="InterPro" id="IPR036397">
    <property type="entry name" value="RNaseH_sf"/>
</dbReference>
<name>A0A7S2MJW5_9EUKA</name>
<accession>A0A7S2MJW5</accession>
<proteinExistence type="predicted"/>
<gene>
    <name evidence="2" type="ORF">CBRE1094_LOCUS26326</name>
</gene>
<protein>
    <submittedName>
        <fullName evidence="2">Uncharacterized protein</fullName>
    </submittedName>
</protein>
<dbReference type="Gene3D" id="3.30.420.10">
    <property type="entry name" value="Ribonuclease H-like superfamily/Ribonuclease H"/>
    <property type="match status" value="1"/>
</dbReference>
<feature type="region of interest" description="Disordered" evidence="1">
    <location>
        <begin position="606"/>
        <end position="626"/>
    </location>
</feature>
<dbReference type="AlphaFoldDB" id="A0A7S2MJW5"/>
<reference evidence="2" key="1">
    <citation type="submission" date="2021-01" db="EMBL/GenBank/DDBJ databases">
        <authorList>
            <person name="Corre E."/>
            <person name="Pelletier E."/>
            <person name="Niang G."/>
            <person name="Scheremetjew M."/>
            <person name="Finn R."/>
            <person name="Kale V."/>
            <person name="Holt S."/>
            <person name="Cochrane G."/>
            <person name="Meng A."/>
            <person name="Brown T."/>
            <person name="Cohen L."/>
        </authorList>
    </citation>
    <scope>NUCLEOTIDE SEQUENCE</scope>
    <source>
        <strain evidence="2">UTEX LB 985</strain>
    </source>
</reference>
<organism evidence="2">
    <name type="scientific">Haptolina brevifila</name>
    <dbReference type="NCBI Taxonomy" id="156173"/>
    <lineage>
        <taxon>Eukaryota</taxon>
        <taxon>Haptista</taxon>
        <taxon>Haptophyta</taxon>
        <taxon>Prymnesiophyceae</taxon>
        <taxon>Prymnesiales</taxon>
        <taxon>Prymnesiaceae</taxon>
        <taxon>Haptolina</taxon>
    </lineage>
</organism>
<feature type="compositionally biased region" description="Basic and acidic residues" evidence="1">
    <location>
        <begin position="335"/>
        <end position="354"/>
    </location>
</feature>
<evidence type="ECO:0000256" key="1">
    <source>
        <dbReference type="SAM" id="MobiDB-lite"/>
    </source>
</evidence>
<sequence length="910" mass="98140">MQSSSPFYIDTVPTPLEADVGVAIELGGVAAVTQHWLADKLEKSGRRFDAWHKVFEGETHDPGWLHLTPKAGVDTGAPRLLAVAVEMIERQRDQLRLPVRAAILQVDLAASGPIENVLFDGLVDPSGLDSSWLAGTAHWDSNEQCSGLSHAQLQEAHAVGAFTPLLHVQQIVEAACGCHTFVVGHYVIDDLAALRCHGAFLRRRIVDTAALHRPRRPGGGTGSLKELIMAAAQGIDECGDGPDGYLSSELREIEQPGTVHEPLWDAQAAKLLILRKLHHLSSDMGQAWAPARGVHRGKGDASVRLRRFDGSQKVPRAQTELRVPSGIKRIKEAEAEAETEAHDHNNDGIREARFRPNTTRSSGYQRDSDELLTAASAMADMSGRGLMAQAMDHPTQEAIQGGMIEGTMPSAPPPVASCQRGDVVPVVPMQPVGPISHVVPIQHVGPVPHGPGPIPHVVPIQPIPHVVPIQHVGPIPHVVVEQIRMDVELRARLTAEDWAAIDRAFDRYQQACAMTFATRNPDWYPDEVRQIRESWMVETQVVVGREKLIAIIKDGAIVAGVITAHKAENIPPAPPPLASSRGTEAITMPVATPEFRDDLQHGLTLGFPNSASRPAEQSQEGEDEKDDTVAQVCWGALLKNDLTGSDCLRMRSGKGAFKNKFCELCSEGIDVPVDRVRILGPGLYEYFPNSRATGLWKVAHDNVGGGRFRLANNTIQCDGPWVILYRDAPPKTLQWAPMPKEWVSNNVVRFVVAKGTLVPACEMSCPSGTKKRLSPGEQPKRQRRKDSYYISTDGNSHNATHRAAALKSASAAAAATGWPATSAPYLIGAHDGPTSYQVGRTLITEVGSAAMLSSAPYHVGGVPTVSAVASIRPATPTAEFFTADAPTAAWPITASEQSESSQPFDASAEL</sequence>
<feature type="region of interest" description="Disordered" evidence="1">
    <location>
        <begin position="764"/>
        <end position="796"/>
    </location>
</feature>